<evidence type="ECO:0000313" key="1">
    <source>
        <dbReference type="EMBL" id="MDE8648178.1"/>
    </source>
</evidence>
<dbReference type="RefSeq" id="WP_275232416.1">
    <property type="nucleotide sequence ID" value="NZ_JARDXE010000017.1"/>
</dbReference>
<proteinExistence type="predicted"/>
<accession>A0AAW6LQW9</accession>
<evidence type="ECO:0000313" key="2">
    <source>
        <dbReference type="Proteomes" id="UP001217325"/>
    </source>
</evidence>
<dbReference type="Proteomes" id="UP001217325">
    <property type="component" value="Unassembled WGS sequence"/>
</dbReference>
<organism evidence="1 2">
    <name type="scientific">Rhodococcus qingshengii</name>
    <dbReference type="NCBI Taxonomy" id="334542"/>
    <lineage>
        <taxon>Bacteria</taxon>
        <taxon>Bacillati</taxon>
        <taxon>Actinomycetota</taxon>
        <taxon>Actinomycetes</taxon>
        <taxon>Mycobacteriales</taxon>
        <taxon>Nocardiaceae</taxon>
        <taxon>Rhodococcus</taxon>
        <taxon>Rhodococcus erythropolis group</taxon>
    </lineage>
</organism>
<sequence length="107" mass="12163">MSITVLSTKTVTARKPHQCMTCSTVAIKPGIQYVRSTMVYDGRIYDWVQCEPCRAITDLVWQWSNEQDGIDADHYAEWADEFQDHPKHGVAARAHLARLRPVSEVSS</sequence>
<name>A0AAW6LQW9_RHOSG</name>
<gene>
    <name evidence="1" type="ORF">PXH69_24735</name>
</gene>
<reference evidence="1" key="1">
    <citation type="submission" date="2023-02" db="EMBL/GenBank/DDBJ databases">
        <title>A novel hydrolase synthesized by Rhodococcus erythropolis HQ is responsible for the detoxification of Zearalenone.</title>
        <authorList>
            <person name="Hu J."/>
            <person name="Xu J."/>
        </authorList>
    </citation>
    <scope>NUCLEOTIDE SEQUENCE</scope>
    <source>
        <strain evidence="1">HQ</strain>
    </source>
</reference>
<protein>
    <submittedName>
        <fullName evidence="1">Uncharacterized protein</fullName>
    </submittedName>
</protein>
<comment type="caution">
    <text evidence="1">The sequence shown here is derived from an EMBL/GenBank/DDBJ whole genome shotgun (WGS) entry which is preliminary data.</text>
</comment>
<dbReference type="AlphaFoldDB" id="A0AAW6LQW9"/>
<dbReference type="EMBL" id="JARDXE010000017">
    <property type="protein sequence ID" value="MDE8648178.1"/>
    <property type="molecule type" value="Genomic_DNA"/>
</dbReference>